<dbReference type="Proteomes" id="UP000002316">
    <property type="component" value="Chromosome 11"/>
</dbReference>
<dbReference type="KEGG" id="tbg:TbgDal_XI8390"/>
<dbReference type="EMBL" id="FN554974">
    <property type="protein sequence ID" value="CBH17720.1"/>
    <property type="molecule type" value="Genomic_DNA"/>
</dbReference>
<name>D0A7R9_TRYB9</name>
<dbReference type="RefSeq" id="XP_011779984.1">
    <property type="nucleotide sequence ID" value="XM_011781682.1"/>
</dbReference>
<evidence type="ECO:0000313" key="3">
    <source>
        <dbReference type="Proteomes" id="UP000002316"/>
    </source>
</evidence>
<keyword evidence="1" id="KW-0472">Membrane</keyword>
<protein>
    <submittedName>
        <fullName evidence="2">Uncharacterized protein</fullName>
    </submittedName>
</protein>
<evidence type="ECO:0000313" key="2">
    <source>
        <dbReference type="EMBL" id="CBH17720.1"/>
    </source>
</evidence>
<accession>D0A7R9</accession>
<dbReference type="GeneID" id="23867872"/>
<sequence>MTVLVVCVVKHMREWSCISAMLCFCFVLLLLFFPCFILPRPVFSFSSIGSGASLLEARFTPFWHYFYRWYRSSMFISRIGIIPHTNPQLCIRARIQRIVTLLVSGKGGSNK</sequence>
<reference evidence="3" key="1">
    <citation type="journal article" date="2010" name="PLoS Negl. Trop. Dis.">
        <title>The genome sequence of Trypanosoma brucei gambiense, causative agent of chronic human african trypanosomiasis.</title>
        <authorList>
            <person name="Jackson A.P."/>
            <person name="Sanders M."/>
            <person name="Berry A."/>
            <person name="McQuillan J."/>
            <person name="Aslett M.A."/>
            <person name="Quail M.A."/>
            <person name="Chukualim B."/>
            <person name="Capewell P."/>
            <person name="MacLeod A."/>
            <person name="Melville S.E."/>
            <person name="Gibson W."/>
            <person name="Barry J.D."/>
            <person name="Berriman M."/>
            <person name="Hertz-Fowler C."/>
        </authorList>
    </citation>
    <scope>NUCLEOTIDE SEQUENCE [LARGE SCALE GENOMIC DNA]</scope>
    <source>
        <strain evidence="3">MHOM/CI/86/DAL972</strain>
    </source>
</reference>
<feature type="transmembrane region" description="Helical" evidence="1">
    <location>
        <begin position="18"/>
        <end position="38"/>
    </location>
</feature>
<gene>
    <name evidence="2" type="ORF">TbgDal_XI8390</name>
</gene>
<keyword evidence="1" id="KW-0812">Transmembrane</keyword>
<evidence type="ECO:0000256" key="1">
    <source>
        <dbReference type="SAM" id="Phobius"/>
    </source>
</evidence>
<proteinExistence type="predicted"/>
<dbReference type="AlphaFoldDB" id="D0A7R9"/>
<keyword evidence="1" id="KW-1133">Transmembrane helix</keyword>
<organism evidence="2 3">
    <name type="scientific">Trypanosoma brucei gambiense (strain MHOM/CI/86/DAL972)</name>
    <dbReference type="NCBI Taxonomy" id="679716"/>
    <lineage>
        <taxon>Eukaryota</taxon>
        <taxon>Discoba</taxon>
        <taxon>Euglenozoa</taxon>
        <taxon>Kinetoplastea</taxon>
        <taxon>Metakinetoplastina</taxon>
        <taxon>Trypanosomatida</taxon>
        <taxon>Trypanosomatidae</taxon>
        <taxon>Trypanosoma</taxon>
    </lineage>
</organism>